<gene>
    <name evidence="2" type="ORF">DGI_1604</name>
</gene>
<dbReference type="CDD" id="cd00038">
    <property type="entry name" value="CAP_ED"/>
    <property type="match status" value="1"/>
</dbReference>
<protein>
    <recommendedName>
        <fullName evidence="1">Cyclic nucleotide-binding domain-containing protein</fullName>
    </recommendedName>
</protein>
<sequence length="153" mass="17658">MKTTAEIANLFDETKWGKDFARQEVEIIAKYLSMHAYSKGEEIFRQGDKERYMAFITKGRVDIIKESHDCLEKIVVTLSPRTHFGEMAFIDEEPRSASAIARDDVNMLVLSRESFEHIAATHPAIGMKMLRNIARMISQRLRMTTGKLVYTRE</sequence>
<keyword evidence="3" id="KW-1185">Reference proteome</keyword>
<dbReference type="PANTHER" id="PTHR24567:SF74">
    <property type="entry name" value="HTH-TYPE TRANSCRIPTIONAL REGULATOR ARCR"/>
    <property type="match status" value="1"/>
</dbReference>
<dbReference type="InterPro" id="IPR018490">
    <property type="entry name" value="cNMP-bd_dom_sf"/>
</dbReference>
<dbReference type="GO" id="GO:0005829">
    <property type="term" value="C:cytosol"/>
    <property type="evidence" value="ECO:0007669"/>
    <property type="project" value="TreeGrafter"/>
</dbReference>
<dbReference type="SUPFAM" id="SSF51206">
    <property type="entry name" value="cAMP-binding domain-like"/>
    <property type="match status" value="1"/>
</dbReference>
<dbReference type="Pfam" id="PF00027">
    <property type="entry name" value="cNMP_binding"/>
    <property type="match status" value="1"/>
</dbReference>
<dbReference type="Gene3D" id="2.60.120.10">
    <property type="entry name" value="Jelly Rolls"/>
    <property type="match status" value="1"/>
</dbReference>
<dbReference type="PRINTS" id="PR00103">
    <property type="entry name" value="CAMPKINASE"/>
</dbReference>
<dbReference type="InterPro" id="IPR014710">
    <property type="entry name" value="RmlC-like_jellyroll"/>
</dbReference>
<dbReference type="Proteomes" id="UP000016587">
    <property type="component" value="Chromosome"/>
</dbReference>
<dbReference type="EMBL" id="CP006585">
    <property type="protein sequence ID" value="AGW13433.1"/>
    <property type="molecule type" value="Genomic_DNA"/>
</dbReference>
<evidence type="ECO:0000259" key="1">
    <source>
        <dbReference type="PROSITE" id="PS50042"/>
    </source>
</evidence>
<dbReference type="HOGENOM" id="CLU_075053_16_0_7"/>
<dbReference type="PANTHER" id="PTHR24567">
    <property type="entry name" value="CRP FAMILY TRANSCRIPTIONAL REGULATORY PROTEIN"/>
    <property type="match status" value="1"/>
</dbReference>
<reference evidence="3" key="2">
    <citation type="submission" date="2013-07" db="EMBL/GenBank/DDBJ databases">
        <authorList>
            <person name="Morais-Silva F.O."/>
            <person name="Rezende A.M."/>
            <person name="Pimentel C."/>
            <person name="Resende D.M."/>
            <person name="Santos C.I."/>
            <person name="Clemente C."/>
            <person name="de Oliveira L.M."/>
            <person name="da Silva S.M."/>
            <person name="Costa D.A."/>
            <person name="Varela-Raposo A."/>
            <person name="Horacio E.C.A."/>
            <person name="Matos M."/>
            <person name="Flores O."/>
            <person name="Ruiz J.C."/>
            <person name="Rodrigues-Pousada C."/>
        </authorList>
    </citation>
    <scope>NUCLEOTIDE SEQUENCE [LARGE SCALE GENOMIC DNA]</scope>
    <source>
        <strain evidence="3">ATCC 19364 / DSM 1382 / NCIMB 9332 / VKM B-1759</strain>
    </source>
</reference>
<name>T2GAW5_MEGG1</name>
<dbReference type="AlphaFoldDB" id="T2GAW5"/>
<dbReference type="InterPro" id="IPR050397">
    <property type="entry name" value="Env_Response_Regulators"/>
</dbReference>
<proteinExistence type="predicted"/>
<reference evidence="2 3" key="1">
    <citation type="journal article" date="2013" name="J. Bacteriol.">
        <title>Roles of HynAB and Ech, the only two hydrogenases found in the model sulfate reducer Desulfovibrio gigas.</title>
        <authorList>
            <person name="Morais-Silva F.O."/>
            <person name="Santos C.I."/>
            <person name="Rodrigues R."/>
            <person name="Pereira I.A."/>
            <person name="Rodrigues-Pousada C."/>
        </authorList>
    </citation>
    <scope>NUCLEOTIDE SEQUENCE [LARGE SCALE GENOMIC DNA]</scope>
    <source>
        <strain evidence="3">ATCC 19364 / DSM 1382 / NCIMB 9332 / VKM B-1759</strain>
    </source>
</reference>
<dbReference type="PATRIC" id="fig|1121448.10.peg.1592"/>
<evidence type="ECO:0000313" key="2">
    <source>
        <dbReference type="EMBL" id="AGW13433.1"/>
    </source>
</evidence>
<dbReference type="SMART" id="SM00100">
    <property type="entry name" value="cNMP"/>
    <property type="match status" value="1"/>
</dbReference>
<dbReference type="InterPro" id="IPR000595">
    <property type="entry name" value="cNMP-bd_dom"/>
</dbReference>
<evidence type="ECO:0000313" key="3">
    <source>
        <dbReference type="Proteomes" id="UP000016587"/>
    </source>
</evidence>
<dbReference type="PROSITE" id="PS50042">
    <property type="entry name" value="CNMP_BINDING_3"/>
    <property type="match status" value="1"/>
</dbReference>
<dbReference type="RefSeq" id="WP_021760279.1">
    <property type="nucleotide sequence ID" value="NC_022444.1"/>
</dbReference>
<feature type="domain" description="Cyclic nucleotide-binding" evidence="1">
    <location>
        <begin position="16"/>
        <end position="136"/>
    </location>
</feature>
<accession>T2GAW5</accession>
<dbReference type="KEGG" id="dgg:DGI_1604"/>
<organism evidence="2 3">
    <name type="scientific">Megalodesulfovibrio gigas (strain ATCC 19364 / DSM 1382 / NCIMB 9332 / VKM B-1759)</name>
    <name type="common">Desulfovibrio gigas</name>
    <dbReference type="NCBI Taxonomy" id="1121448"/>
    <lineage>
        <taxon>Bacteria</taxon>
        <taxon>Pseudomonadati</taxon>
        <taxon>Thermodesulfobacteriota</taxon>
        <taxon>Desulfovibrionia</taxon>
        <taxon>Desulfovibrionales</taxon>
        <taxon>Desulfovibrionaceae</taxon>
        <taxon>Megalodesulfovibrio</taxon>
    </lineage>
</organism>
<dbReference type="eggNOG" id="COG0664">
    <property type="taxonomic scope" value="Bacteria"/>
</dbReference>
<dbReference type="STRING" id="1121448.DGI_1604"/>
<dbReference type="OrthoDB" id="9784809at2"/>
<dbReference type="GO" id="GO:0003700">
    <property type="term" value="F:DNA-binding transcription factor activity"/>
    <property type="evidence" value="ECO:0007669"/>
    <property type="project" value="TreeGrafter"/>
</dbReference>